<evidence type="ECO:0000256" key="1">
    <source>
        <dbReference type="SAM" id="SignalP"/>
    </source>
</evidence>
<feature type="signal peptide" evidence="1">
    <location>
        <begin position="1"/>
        <end position="22"/>
    </location>
</feature>
<feature type="chain" id="PRO_5001695078" description="Surface lipoprotein assembly modifier C-terminal domain-containing protein" evidence="1">
    <location>
        <begin position="23"/>
        <end position="405"/>
    </location>
</feature>
<accession>A0A074JS85</accession>
<dbReference type="STRING" id="1353528.DT23_16450"/>
<dbReference type="EMBL" id="AUNB01000034">
    <property type="protein sequence ID" value="KEO58493.1"/>
    <property type="molecule type" value="Genomic_DNA"/>
</dbReference>
<dbReference type="AlphaFoldDB" id="A0A074JS85"/>
<evidence type="ECO:0000313" key="3">
    <source>
        <dbReference type="EMBL" id="KEO58493.1"/>
    </source>
</evidence>
<dbReference type="RefSeq" id="WP_038131407.1">
    <property type="nucleotide sequence ID" value="NZ_AUNB01000034.1"/>
</dbReference>
<comment type="caution">
    <text evidence="3">The sequence shown here is derived from an EMBL/GenBank/DDBJ whole genome shotgun (WGS) entry which is preliminary data.</text>
</comment>
<organism evidence="3 4">
    <name type="scientific">Thioclava indica</name>
    <dbReference type="NCBI Taxonomy" id="1353528"/>
    <lineage>
        <taxon>Bacteria</taxon>
        <taxon>Pseudomonadati</taxon>
        <taxon>Pseudomonadota</taxon>
        <taxon>Alphaproteobacteria</taxon>
        <taxon>Rhodobacterales</taxon>
        <taxon>Paracoccaceae</taxon>
        <taxon>Thioclava</taxon>
    </lineage>
</organism>
<protein>
    <recommendedName>
        <fullName evidence="2">Surface lipoprotein assembly modifier C-terminal domain-containing protein</fullName>
    </recommendedName>
</protein>
<evidence type="ECO:0000313" key="4">
    <source>
        <dbReference type="Proteomes" id="UP000027471"/>
    </source>
</evidence>
<dbReference type="Pfam" id="PF04575">
    <property type="entry name" value="SlipAM"/>
    <property type="match status" value="1"/>
</dbReference>
<feature type="domain" description="Surface lipoprotein assembly modifier C-terminal" evidence="2">
    <location>
        <begin position="115"/>
        <end position="397"/>
    </location>
</feature>
<dbReference type="InterPro" id="IPR007655">
    <property type="entry name" value="Slam_C"/>
</dbReference>
<dbReference type="Proteomes" id="UP000027471">
    <property type="component" value="Unassembled WGS sequence"/>
</dbReference>
<proteinExistence type="predicted"/>
<keyword evidence="1" id="KW-0732">Signal</keyword>
<dbReference type="eggNOG" id="ENOG5033YDW">
    <property type="taxonomic scope" value="Bacteria"/>
</dbReference>
<evidence type="ECO:0000259" key="2">
    <source>
        <dbReference type="Pfam" id="PF04575"/>
    </source>
</evidence>
<keyword evidence="4" id="KW-1185">Reference proteome</keyword>
<name>A0A074JS85_9RHOB</name>
<reference evidence="3 4" key="1">
    <citation type="journal article" date="2015" name="Antonie Van Leeuwenhoek">
        <title>Thioclava indica sp. nov., isolated from surface seawater of the Indian Ocean.</title>
        <authorList>
            <person name="Liu Y."/>
            <person name="Lai Q."/>
            <person name="Du J."/>
            <person name="Xu H."/>
            <person name="Jiang L."/>
            <person name="Shao Z."/>
        </authorList>
    </citation>
    <scope>NUCLEOTIDE SEQUENCE [LARGE SCALE GENOMIC DNA]</scope>
    <source>
        <strain evidence="3 4">DT23-4</strain>
    </source>
</reference>
<sequence length="405" mass="44750">MAVFVRLFVNCLGIAMLVSAQATWAEQSRSIAQWTAIGADLSAQGHGVQAVVVLGNVVHAAPKYSPARTTLDRTLDALGPVARSDIFLRSAIRRDPQNAVAFQTALLRLDQIHPWRFSAQVGLLPTTNLGHSASAKYFVTDIGVFDISDGAQKKSGVGFAFGLHVDRYFHSTLGNRIRLRGSLFGNWYSVRRLRFLEPLMSLQYQALSGSNPWQVGLHAGYGFYDDPPGETSQDFTLVGTDAQKTFSLSNDRTITLSGSAQYRDYKEQPTLTGPDFSSGLSYGSRLSQKVYLRANVQLERSVPRAGYQRFSRLELSVGATRRLGDTLTGGVSLSGGMRIYDEDFPFLNYARRDHDAALTFSLKFDKLSVFHSAPQLNCTARRNDSNVALYSYHSFDCGLQLVSRF</sequence>
<dbReference type="OrthoDB" id="7846225at2"/>
<gene>
    <name evidence="3" type="ORF">DT23_16450</name>
</gene>